<dbReference type="Proteomes" id="UP000219602">
    <property type="component" value="Chromosome 1"/>
</dbReference>
<feature type="transmembrane region" description="Helical" evidence="1">
    <location>
        <begin position="170"/>
        <end position="188"/>
    </location>
</feature>
<dbReference type="PANTHER" id="PTHR35179">
    <property type="entry name" value="PROTEIN CBG02620"/>
    <property type="match status" value="1"/>
</dbReference>
<reference evidence="2 3" key="2">
    <citation type="journal article" date="2017" name="Sci. Rep.">
        <title>A mobile pathogenicity chromosome in Fusarium oxysporum for infection of multiple cucurbit species.</title>
        <authorList>
            <person name="van Dam P."/>
            <person name="Fokkens L."/>
            <person name="Ayukawa Y."/>
            <person name="van der Gragt M."/>
            <person name="Ter Horst A."/>
            <person name="Brankovics B."/>
            <person name="Houterman P.M."/>
            <person name="Arie T."/>
            <person name="Rep M."/>
        </authorList>
    </citation>
    <scope>NUCLEOTIDE SEQUENCE [LARGE SCALE GENOMIC DNA]</scope>
    <source>
        <strain evidence="2 3">Forc016</strain>
    </source>
</reference>
<evidence type="ECO:0000256" key="1">
    <source>
        <dbReference type="SAM" id="Phobius"/>
    </source>
</evidence>
<evidence type="ECO:0008006" key="4">
    <source>
        <dbReference type="Google" id="ProtNLM"/>
    </source>
</evidence>
<proteinExistence type="predicted"/>
<comment type="caution">
    <text evidence="2">The sequence shown here is derived from an EMBL/GenBank/DDBJ whole genome shotgun (WGS) entry which is preliminary data.</text>
</comment>
<feature type="transmembrane region" description="Helical" evidence="1">
    <location>
        <begin position="130"/>
        <end position="150"/>
    </location>
</feature>
<keyword evidence="1" id="KW-0812">Transmembrane</keyword>
<feature type="transmembrane region" description="Helical" evidence="1">
    <location>
        <begin position="93"/>
        <end position="118"/>
    </location>
</feature>
<feature type="transmembrane region" description="Helical" evidence="1">
    <location>
        <begin position="27"/>
        <end position="45"/>
    </location>
</feature>
<evidence type="ECO:0000313" key="3">
    <source>
        <dbReference type="Proteomes" id="UP000219602"/>
    </source>
</evidence>
<keyword evidence="1" id="KW-0472">Membrane</keyword>
<sequence>MSNHGFLVPDSYVFHVPNDVDMNLSSIFWGFSFAVALFSALHAGSQSLQTWRRKHSVTAYIAMIWAEWAASIVIGAVAWSFQRQYVKPSFQLFFITACFWSLQIQLLMQIIINRIAFLIPARRSVTRLKWGVFLLLLLVNISVLIIWIPAQLQISPRWILINEIWDRCEKGIFAIVDLSLNLRFIFLVRSRLISYGLEKYVPLFRFNCVMICISISLDIALIGLMSLPSKLVYLQFHPVAYLIKLFIEMNMADLIAKVAREPNHNAIGRHSQGYTGRYRLSMNRPPVFARPNMVHVSTRKSSVLEVEAAHDVYPSNEGIHVTVETAVTRKSLDKGDDSTSQSSLTRGI</sequence>
<feature type="transmembrane region" description="Helical" evidence="1">
    <location>
        <begin position="200"/>
        <end position="225"/>
    </location>
</feature>
<dbReference type="EMBL" id="MABQ02000001">
    <property type="protein sequence ID" value="PCD44716.1"/>
    <property type="molecule type" value="Genomic_DNA"/>
</dbReference>
<accession>A0A2H3HS81</accession>
<organism evidence="2 3">
    <name type="scientific">Fusarium oxysporum f. sp. radicis-cucumerinum</name>
    <dbReference type="NCBI Taxonomy" id="327505"/>
    <lineage>
        <taxon>Eukaryota</taxon>
        <taxon>Fungi</taxon>
        <taxon>Dikarya</taxon>
        <taxon>Ascomycota</taxon>
        <taxon>Pezizomycotina</taxon>
        <taxon>Sordariomycetes</taxon>
        <taxon>Hypocreomycetidae</taxon>
        <taxon>Hypocreales</taxon>
        <taxon>Nectriaceae</taxon>
        <taxon>Fusarium</taxon>
        <taxon>Fusarium oxysporum species complex</taxon>
    </lineage>
</organism>
<dbReference type="PANTHER" id="PTHR35179:SF1">
    <property type="entry name" value="INTEGRAL MEMBRANE PROTEIN"/>
    <property type="match status" value="1"/>
</dbReference>
<dbReference type="AlphaFoldDB" id="A0A2H3HS81"/>
<keyword evidence="1" id="KW-1133">Transmembrane helix</keyword>
<gene>
    <name evidence="2" type="ORF">AU210_000172</name>
</gene>
<feature type="transmembrane region" description="Helical" evidence="1">
    <location>
        <begin position="57"/>
        <end position="81"/>
    </location>
</feature>
<reference evidence="2 3" key="1">
    <citation type="journal article" date="2016" name="Environ. Microbiol.">
        <title>Effector profiles distinguish formae speciales of Fusarium oxysporum.</title>
        <authorList>
            <person name="van Dam P."/>
            <person name="Fokkens L."/>
            <person name="Schmidt S.M."/>
            <person name="Linmans J.H."/>
            <person name="Kistler H.C."/>
            <person name="Ma L.J."/>
            <person name="Rep M."/>
        </authorList>
    </citation>
    <scope>NUCLEOTIDE SEQUENCE [LARGE SCALE GENOMIC DNA]</scope>
    <source>
        <strain evidence="2 3">Forc016</strain>
    </source>
</reference>
<evidence type="ECO:0000313" key="2">
    <source>
        <dbReference type="EMBL" id="PCD44716.1"/>
    </source>
</evidence>
<name>A0A2H3HS81_FUSOX</name>
<protein>
    <recommendedName>
        <fullName evidence="4">Integral membrane protein</fullName>
    </recommendedName>
</protein>